<comment type="caution">
    <text evidence="4">The sequence shown here is derived from an EMBL/GenBank/DDBJ whole genome shotgun (WGS) entry which is preliminary data.</text>
</comment>
<evidence type="ECO:0000313" key="5">
    <source>
        <dbReference type="Proteomes" id="UP001482620"/>
    </source>
</evidence>
<protein>
    <submittedName>
        <fullName evidence="4">Aminophospholipid-translocase</fullName>
    </submittedName>
</protein>
<keyword evidence="2" id="KW-1015">Disulfide bond</keyword>
<dbReference type="InterPro" id="IPR013783">
    <property type="entry name" value="Ig-like_fold"/>
</dbReference>
<dbReference type="Proteomes" id="UP001482620">
    <property type="component" value="Unassembled WGS sequence"/>
</dbReference>
<dbReference type="Pfam" id="PF07679">
    <property type="entry name" value="I-set"/>
    <property type="match status" value="2"/>
</dbReference>
<evidence type="ECO:0000259" key="3">
    <source>
        <dbReference type="PROSITE" id="PS50835"/>
    </source>
</evidence>
<evidence type="ECO:0000256" key="1">
    <source>
        <dbReference type="ARBA" id="ARBA00022737"/>
    </source>
</evidence>
<dbReference type="Gene3D" id="2.60.40.10">
    <property type="entry name" value="Immunoglobulins"/>
    <property type="match status" value="2"/>
</dbReference>
<dbReference type="EMBL" id="JAHRIQ010093051">
    <property type="protein sequence ID" value="MEQ2250946.1"/>
    <property type="molecule type" value="Genomic_DNA"/>
</dbReference>
<name>A0ABV0V1K0_9TELE</name>
<dbReference type="PANTHER" id="PTHR44170">
    <property type="entry name" value="PROTEIN SIDEKICK"/>
    <property type="match status" value="1"/>
</dbReference>
<dbReference type="InterPro" id="IPR003599">
    <property type="entry name" value="Ig_sub"/>
</dbReference>
<dbReference type="InterPro" id="IPR013098">
    <property type="entry name" value="Ig_I-set"/>
</dbReference>
<evidence type="ECO:0000256" key="2">
    <source>
        <dbReference type="ARBA" id="ARBA00023157"/>
    </source>
</evidence>
<dbReference type="SMART" id="SM00408">
    <property type="entry name" value="IGc2"/>
    <property type="match status" value="1"/>
</dbReference>
<gene>
    <name evidence="4" type="primary">NEO1</name>
    <name evidence="4" type="ORF">ILYODFUR_006085</name>
</gene>
<dbReference type="InterPro" id="IPR036179">
    <property type="entry name" value="Ig-like_dom_sf"/>
</dbReference>
<proteinExistence type="predicted"/>
<reference evidence="4 5" key="1">
    <citation type="submission" date="2021-06" db="EMBL/GenBank/DDBJ databases">
        <authorList>
            <person name="Palmer J.M."/>
        </authorList>
    </citation>
    <scope>NUCLEOTIDE SEQUENCE [LARGE SCALE GENOMIC DNA]</scope>
    <source>
        <strain evidence="5">if_2019</strain>
        <tissue evidence="4">Muscle</tissue>
    </source>
</reference>
<dbReference type="PANTHER" id="PTHR44170:SF14">
    <property type="entry name" value="NEOGENIN"/>
    <property type="match status" value="1"/>
</dbReference>
<organism evidence="4 5">
    <name type="scientific">Ilyodon furcidens</name>
    <name type="common">goldbreast splitfin</name>
    <dbReference type="NCBI Taxonomy" id="33524"/>
    <lineage>
        <taxon>Eukaryota</taxon>
        <taxon>Metazoa</taxon>
        <taxon>Chordata</taxon>
        <taxon>Craniata</taxon>
        <taxon>Vertebrata</taxon>
        <taxon>Euteleostomi</taxon>
        <taxon>Actinopterygii</taxon>
        <taxon>Neopterygii</taxon>
        <taxon>Teleostei</taxon>
        <taxon>Neoteleostei</taxon>
        <taxon>Acanthomorphata</taxon>
        <taxon>Ovalentaria</taxon>
        <taxon>Atherinomorphae</taxon>
        <taxon>Cyprinodontiformes</taxon>
        <taxon>Goodeidae</taxon>
        <taxon>Ilyodon</taxon>
    </lineage>
</organism>
<keyword evidence="5" id="KW-1185">Reference proteome</keyword>
<evidence type="ECO:0000313" key="4">
    <source>
        <dbReference type="EMBL" id="MEQ2250946.1"/>
    </source>
</evidence>
<keyword evidence="1" id="KW-0677">Repeat</keyword>
<accession>A0ABV0V1K0</accession>
<dbReference type="SMART" id="SM00409">
    <property type="entry name" value="IG"/>
    <property type="match status" value="2"/>
</dbReference>
<feature type="domain" description="Ig-like" evidence="3">
    <location>
        <begin position="1"/>
        <end position="43"/>
    </location>
</feature>
<dbReference type="PROSITE" id="PS50835">
    <property type="entry name" value="IG_LIKE"/>
    <property type="match status" value="2"/>
</dbReference>
<dbReference type="InterPro" id="IPR003598">
    <property type="entry name" value="Ig_sub2"/>
</dbReference>
<feature type="domain" description="Ig-like" evidence="3">
    <location>
        <begin position="48"/>
        <end position="133"/>
    </location>
</feature>
<dbReference type="InterPro" id="IPR007110">
    <property type="entry name" value="Ig-like_dom"/>
</dbReference>
<feature type="non-terminal residue" evidence="4">
    <location>
        <position position="1"/>
    </location>
</feature>
<dbReference type="SUPFAM" id="SSF48726">
    <property type="entry name" value="Immunoglobulin"/>
    <property type="match status" value="2"/>
</dbReference>
<sequence length="156" mass="16952">DGRVEVVGGGSLQISNITEEDAGIYTCVAENFNTTIEAQVQLTVQVPPQFVKRPVNIYAHESMDIVFECEVSGSPAPTVKWVKNGDAVIPSDYFKIIKEHNLQVLGLVTSDEGFYQCLAENDAGNIQSSAQLIILDHGTPLTKTNGGQITFLILEK</sequence>